<dbReference type="InParanoid" id="A0A507B9B6"/>
<evidence type="ECO:0000256" key="5">
    <source>
        <dbReference type="ARBA" id="ARBA00022807"/>
    </source>
</evidence>
<dbReference type="InterPro" id="IPR050164">
    <property type="entry name" value="Peptidase_C19"/>
</dbReference>
<evidence type="ECO:0000256" key="3">
    <source>
        <dbReference type="ARBA" id="ARBA00022786"/>
    </source>
</evidence>
<protein>
    <recommendedName>
        <fullName evidence="6">Ubiquitin carboxyl-terminal hydrolase</fullName>
        <ecNumber evidence="6">3.4.19.12</ecNumber>
    </recommendedName>
</protein>
<dbReference type="GO" id="GO:0005829">
    <property type="term" value="C:cytosol"/>
    <property type="evidence" value="ECO:0007669"/>
    <property type="project" value="TreeGrafter"/>
</dbReference>
<feature type="compositionally biased region" description="Polar residues" evidence="7">
    <location>
        <begin position="622"/>
        <end position="639"/>
    </location>
</feature>
<feature type="region of interest" description="Disordered" evidence="7">
    <location>
        <begin position="622"/>
        <end position="651"/>
    </location>
</feature>
<dbReference type="SUPFAM" id="SSF54001">
    <property type="entry name" value="Cysteine proteinases"/>
    <property type="match status" value="1"/>
</dbReference>
<feature type="compositionally biased region" description="Polar residues" evidence="7">
    <location>
        <begin position="869"/>
        <end position="880"/>
    </location>
</feature>
<dbReference type="CDD" id="cd02257">
    <property type="entry name" value="Peptidase_C19"/>
    <property type="match status" value="1"/>
</dbReference>
<dbReference type="GO" id="GO:0016579">
    <property type="term" value="P:protein deubiquitination"/>
    <property type="evidence" value="ECO:0007669"/>
    <property type="project" value="InterPro"/>
</dbReference>
<feature type="compositionally biased region" description="Pro residues" evidence="7">
    <location>
        <begin position="201"/>
        <end position="210"/>
    </location>
</feature>
<feature type="compositionally biased region" description="Low complexity" evidence="7">
    <location>
        <begin position="317"/>
        <end position="396"/>
    </location>
</feature>
<feature type="compositionally biased region" description="Low complexity" evidence="7">
    <location>
        <begin position="279"/>
        <end position="298"/>
    </location>
</feature>
<reference evidence="9 10" key="1">
    <citation type="submission" date="2019-06" db="EMBL/GenBank/DDBJ databases">
        <title>Draft genome sequence of the filamentous fungus Phialemoniopsis curvata isolated from diesel fuel.</title>
        <authorList>
            <person name="Varaljay V.A."/>
            <person name="Lyon W.J."/>
            <person name="Crouch A.L."/>
            <person name="Drake C.E."/>
            <person name="Hollomon J.M."/>
            <person name="Nadeau L.J."/>
            <person name="Nunn H.S."/>
            <person name="Stevenson B.S."/>
            <person name="Bojanowski C.L."/>
            <person name="Crookes-Goodson W.J."/>
        </authorList>
    </citation>
    <scope>NUCLEOTIDE SEQUENCE [LARGE SCALE GENOMIC DNA]</scope>
    <source>
        <strain evidence="9 10">D216</strain>
    </source>
</reference>
<evidence type="ECO:0000256" key="1">
    <source>
        <dbReference type="ARBA" id="ARBA00000707"/>
    </source>
</evidence>
<feature type="compositionally biased region" description="Basic residues" evidence="7">
    <location>
        <begin position="258"/>
        <end position="268"/>
    </location>
</feature>
<evidence type="ECO:0000256" key="4">
    <source>
        <dbReference type="ARBA" id="ARBA00022801"/>
    </source>
</evidence>
<keyword evidence="10" id="KW-1185">Reference proteome</keyword>
<keyword evidence="3 6" id="KW-0833">Ubl conjugation pathway</keyword>
<dbReference type="GeneID" id="41973136"/>
<evidence type="ECO:0000256" key="7">
    <source>
        <dbReference type="SAM" id="MobiDB-lite"/>
    </source>
</evidence>
<dbReference type="Gene3D" id="3.90.70.10">
    <property type="entry name" value="Cysteine proteinases"/>
    <property type="match status" value="1"/>
</dbReference>
<feature type="region of interest" description="Disordered" evidence="7">
    <location>
        <begin position="846"/>
        <end position="931"/>
    </location>
</feature>
<comment type="similarity">
    <text evidence="6">Belongs to the peptidase C19 family.</text>
</comment>
<keyword evidence="2 6" id="KW-0645">Protease</keyword>
<comment type="catalytic activity">
    <reaction evidence="1 6">
        <text>Thiol-dependent hydrolysis of ester, thioester, amide, peptide and isopeptide bonds formed by the C-terminal Gly of ubiquitin (a 76-residue protein attached to proteins as an intracellular targeting signal).</text>
        <dbReference type="EC" id="3.4.19.12"/>
    </reaction>
</comment>
<comment type="caution">
    <text evidence="9">The sequence shown here is derived from an EMBL/GenBank/DDBJ whole genome shotgun (WGS) entry which is preliminary data.</text>
</comment>
<evidence type="ECO:0000256" key="2">
    <source>
        <dbReference type="ARBA" id="ARBA00022670"/>
    </source>
</evidence>
<feature type="region of interest" description="Disordered" evidence="7">
    <location>
        <begin position="156"/>
        <end position="214"/>
    </location>
</feature>
<evidence type="ECO:0000313" key="10">
    <source>
        <dbReference type="Proteomes" id="UP000319257"/>
    </source>
</evidence>
<dbReference type="PANTHER" id="PTHR24006:SF687">
    <property type="entry name" value="UBIQUITIN CARBOXYL-TERMINAL HYDROLASE 10"/>
    <property type="match status" value="1"/>
</dbReference>
<feature type="compositionally biased region" description="Basic residues" evidence="7">
    <location>
        <begin position="50"/>
        <end position="65"/>
    </location>
</feature>
<evidence type="ECO:0000313" key="9">
    <source>
        <dbReference type="EMBL" id="TPX13989.1"/>
    </source>
</evidence>
<dbReference type="InterPro" id="IPR038765">
    <property type="entry name" value="Papain-like_cys_pep_sf"/>
</dbReference>
<dbReference type="PROSITE" id="PS00972">
    <property type="entry name" value="USP_1"/>
    <property type="match status" value="1"/>
</dbReference>
<organism evidence="9 10">
    <name type="scientific">Thyridium curvatum</name>
    <dbReference type="NCBI Taxonomy" id="1093900"/>
    <lineage>
        <taxon>Eukaryota</taxon>
        <taxon>Fungi</taxon>
        <taxon>Dikarya</taxon>
        <taxon>Ascomycota</taxon>
        <taxon>Pezizomycotina</taxon>
        <taxon>Sordariomycetes</taxon>
        <taxon>Sordariomycetidae</taxon>
        <taxon>Thyridiales</taxon>
        <taxon>Thyridiaceae</taxon>
        <taxon>Thyridium</taxon>
    </lineage>
</organism>
<keyword evidence="4 6" id="KW-0378">Hydrolase</keyword>
<feature type="compositionally biased region" description="Basic and acidic residues" evidence="7">
    <location>
        <begin position="300"/>
        <end position="315"/>
    </location>
</feature>
<feature type="region of interest" description="Disordered" evidence="7">
    <location>
        <begin position="234"/>
        <end position="419"/>
    </location>
</feature>
<dbReference type="EMBL" id="SKBQ01000030">
    <property type="protein sequence ID" value="TPX13989.1"/>
    <property type="molecule type" value="Genomic_DNA"/>
</dbReference>
<dbReference type="Proteomes" id="UP000319257">
    <property type="component" value="Unassembled WGS sequence"/>
</dbReference>
<dbReference type="GO" id="GO:0004843">
    <property type="term" value="F:cysteine-type deubiquitinase activity"/>
    <property type="evidence" value="ECO:0007669"/>
    <property type="project" value="UniProtKB-UniRule"/>
</dbReference>
<feature type="domain" description="USP" evidence="8">
    <location>
        <begin position="488"/>
        <end position="868"/>
    </location>
</feature>
<dbReference type="OrthoDB" id="429671at2759"/>
<dbReference type="InterPro" id="IPR028889">
    <property type="entry name" value="USP"/>
</dbReference>
<dbReference type="InterPro" id="IPR018200">
    <property type="entry name" value="USP_CS"/>
</dbReference>
<dbReference type="PROSITE" id="PS00973">
    <property type="entry name" value="USP_2"/>
    <property type="match status" value="1"/>
</dbReference>
<feature type="compositionally biased region" description="Gly residues" evidence="7">
    <location>
        <begin position="11"/>
        <end position="37"/>
    </location>
</feature>
<dbReference type="RefSeq" id="XP_030995700.1">
    <property type="nucleotide sequence ID" value="XM_031140239.1"/>
</dbReference>
<dbReference type="EC" id="3.4.19.12" evidence="6"/>
<evidence type="ECO:0000259" key="8">
    <source>
        <dbReference type="PROSITE" id="PS50235"/>
    </source>
</evidence>
<feature type="compositionally biased region" description="Low complexity" evidence="7">
    <location>
        <begin position="191"/>
        <end position="200"/>
    </location>
</feature>
<dbReference type="PANTHER" id="PTHR24006">
    <property type="entry name" value="UBIQUITIN CARBOXYL-TERMINAL HYDROLASE"/>
    <property type="match status" value="1"/>
</dbReference>
<feature type="region of interest" description="Disordered" evidence="7">
    <location>
        <begin position="431"/>
        <end position="461"/>
    </location>
</feature>
<dbReference type="GO" id="GO:0005634">
    <property type="term" value="C:nucleus"/>
    <property type="evidence" value="ECO:0007669"/>
    <property type="project" value="TreeGrafter"/>
</dbReference>
<name>A0A507B9B6_9PEZI</name>
<proteinExistence type="inferred from homology"/>
<feature type="compositionally biased region" description="Basic and acidic residues" evidence="7">
    <location>
        <begin position="856"/>
        <end position="868"/>
    </location>
</feature>
<dbReference type="Pfam" id="PF00443">
    <property type="entry name" value="UCH"/>
    <property type="match status" value="1"/>
</dbReference>
<dbReference type="STRING" id="1093900.A0A507B9B6"/>
<feature type="region of interest" description="Disordered" evidence="7">
    <location>
        <begin position="1"/>
        <end position="76"/>
    </location>
</feature>
<dbReference type="AlphaFoldDB" id="A0A507B9B6"/>
<dbReference type="InterPro" id="IPR001394">
    <property type="entry name" value="Peptidase_C19_UCH"/>
</dbReference>
<feature type="compositionally biased region" description="Polar residues" evidence="7">
    <location>
        <begin position="896"/>
        <end position="919"/>
    </location>
</feature>
<evidence type="ECO:0000256" key="6">
    <source>
        <dbReference type="RuleBase" id="RU366025"/>
    </source>
</evidence>
<dbReference type="PROSITE" id="PS50235">
    <property type="entry name" value="USP_3"/>
    <property type="match status" value="1"/>
</dbReference>
<sequence>MNNRHLPAGQPTGGGGAGGPGVDMGPGPGPGGGGPRRGGGRAHYSAHYQQHQHQHQHAHQHHQPQHAHQPPHMYGNYMSPYNAGPYGYAPPMPPQMYYQNGMSNGYSMPHPGQYTRSPPPVQYVPMMPGAMQPQPYSRPPQQSPVIVSTPAYQPPPPIQHSPAVASHPFPVPPYHAPTQGGHIPLPPPTPTSTHSSQVFAPPAPASPPQPVQSIPAEVPVASEPAPAVVLETKVEEPQEPFRPPLPWLSRPDLPFPKKSVKSRRRRRVIAADADDVELPVKAQEPAPEAVPEGAAVTADRGTERAETPSTHDRSDLPSTTPTTPSSVQHAQPAAVATPTQTKPSGTQRPAVPAIPLVPAVPAISPKDTKSATRPAPAAEDSAAAAASQSDDNTASTITAGQEDTEPTVAKPSAPAPPKLWTNLFAKTAPRTASTDAAPGGPNGVSSGGADNSSPASAGFAQSKANSMGDALRAYRVDGADKIHFLEPRGLSNIGQICYLNSVLQVLLYCQPFYDFLDQASRKAAHSFKSDTPVLDAMIMFMREFKVTASAESTEQLCKRLKKEDMEHYGDSFSPEFVYDAFKTIKRFDAMKRGHQQDAQEFLGFILESLHEECCRAMGVPTTSVDDGSTTGQVVGSSESDAAKSWQEVGPRQTSATVRPSSIIYTQSPITKIFFGAFRNELRHPGNVSVTPQPYNTVQLDIDLPQVRNIVDAIRNIIKPETVSGTFEAHGRVSNTATKQQLFETLPPILMIQLKRFQYDEVHGTTKIWKKVGYPLDLEIPVEALSRPKRNQINSEGTGLPQYKLIAVVYHHGKNASVGHYTADVRRQDGREWIRMDDTVIRRVRSEDVIEGGGEEEPTRAQELARKENGTGTSTRSSSANRFAAMGDEDSGDNEGGWNTVSSSPGSAKKTGSSGVNGNAANKPRSKQVKESVKDNKVAYLLFYQRV</sequence>
<gene>
    <name evidence="9" type="ORF">E0L32_005689</name>
</gene>
<keyword evidence="5 6" id="KW-0788">Thiol protease</keyword>
<accession>A0A507B9B6</accession>
<dbReference type="GO" id="GO:0006508">
    <property type="term" value="P:proteolysis"/>
    <property type="evidence" value="ECO:0007669"/>
    <property type="project" value="UniProtKB-KW"/>
</dbReference>